<keyword evidence="13" id="KW-1185">Reference proteome</keyword>
<dbReference type="InterPro" id="IPR022616">
    <property type="entry name" value="Glyco_hydro_4_C"/>
</dbReference>
<dbReference type="PANTHER" id="PTHR32092">
    <property type="entry name" value="6-PHOSPHO-BETA-GLUCOSIDASE-RELATED"/>
    <property type="match status" value="1"/>
</dbReference>
<dbReference type="RefSeq" id="WP_147782514.1">
    <property type="nucleotide sequence ID" value="NZ_VRMG01000005.1"/>
</dbReference>
<keyword evidence="8" id="KW-0533">Nickel</keyword>
<evidence type="ECO:0000256" key="5">
    <source>
        <dbReference type="ARBA" id="ARBA00023211"/>
    </source>
</evidence>
<evidence type="ECO:0000256" key="8">
    <source>
        <dbReference type="PIRSR" id="PIRSR601088-3"/>
    </source>
</evidence>
<reference evidence="12 13" key="1">
    <citation type="submission" date="2019-08" db="EMBL/GenBank/DDBJ databases">
        <title>Bacterial whole genome sequence for Glaciihabitans sp. CHu50b-6-2.</title>
        <authorList>
            <person name="Jin L."/>
        </authorList>
    </citation>
    <scope>NUCLEOTIDE SEQUENCE [LARGE SCALE GENOMIC DNA]</scope>
    <source>
        <strain evidence="12 13">CHu50b-6-2</strain>
    </source>
</reference>
<keyword evidence="5 8" id="KW-0464">Manganese</keyword>
<feature type="site" description="Increases basicity of active site Tyr" evidence="9">
    <location>
        <position position="106"/>
    </location>
</feature>
<keyword evidence="3 10" id="KW-0378">Hydrolase</keyword>
<proteinExistence type="inferred from homology"/>
<evidence type="ECO:0000256" key="6">
    <source>
        <dbReference type="ARBA" id="ARBA00023295"/>
    </source>
</evidence>
<sequence length="418" mass="45419">MKLTVVGGGSTYTPELIDGLLQTSAAFQIDEIALMDTDPVRLEVISAFARRMVAAAGQPTVISATNDLARAVDGAAAVLIQLRVGGQRTRLSDETFPHDCGCIGQETTGAGGLAKALRTVPVVIDIADQIRRLAGDDTWIIDFTNPVGIVTRGLLEAGHKAVGLCNVAINFERNFSRILDVAPERVQLKHVGLNHLSWETGVLVDGEDQLPALFQHRLADVAREFRISESHLLLQQAVPSYYLRYYFAHDEVFNEQLREPARAAVVMNVENELLDIYRDESVVTKPLQLQERGGRYYSLAAIQLVASLLSDTGDVQVVNVRNRGTLPFLPEDAVIEAASVITAAGPMPLPIGRVDPLMEGLIGHHFAYEQLALDAALHGGRARVVKALLAHPLVGQYAIAEKLADNLLAANKHFLPWA</sequence>
<keyword evidence="2 8" id="KW-0479">Metal-binding</keyword>
<evidence type="ECO:0000256" key="10">
    <source>
        <dbReference type="RuleBase" id="RU361152"/>
    </source>
</evidence>
<dbReference type="EMBL" id="VRMG01000005">
    <property type="protein sequence ID" value="TXN30928.1"/>
    <property type="molecule type" value="Genomic_DNA"/>
</dbReference>
<dbReference type="GO" id="GO:0004553">
    <property type="term" value="F:hydrolase activity, hydrolyzing O-glycosyl compounds"/>
    <property type="evidence" value="ECO:0007669"/>
    <property type="project" value="InterPro"/>
</dbReference>
<dbReference type="GO" id="GO:0046872">
    <property type="term" value="F:metal ion binding"/>
    <property type="evidence" value="ECO:0007669"/>
    <property type="project" value="UniProtKB-KW"/>
</dbReference>
<dbReference type="PRINTS" id="PR00732">
    <property type="entry name" value="GLHYDRLASE4"/>
</dbReference>
<dbReference type="Proteomes" id="UP000321379">
    <property type="component" value="Unassembled WGS sequence"/>
</dbReference>
<evidence type="ECO:0000256" key="7">
    <source>
        <dbReference type="PIRSR" id="PIRSR601088-2"/>
    </source>
</evidence>
<evidence type="ECO:0000259" key="11">
    <source>
        <dbReference type="Pfam" id="PF11975"/>
    </source>
</evidence>
<dbReference type="InterPro" id="IPR015955">
    <property type="entry name" value="Lactate_DH/Glyco_Ohase_4_C"/>
</dbReference>
<evidence type="ECO:0000313" key="13">
    <source>
        <dbReference type="Proteomes" id="UP000321379"/>
    </source>
</evidence>
<dbReference type="Pfam" id="PF02056">
    <property type="entry name" value="Glyco_hydro_4"/>
    <property type="match status" value="1"/>
</dbReference>
<dbReference type="Gene3D" id="3.90.110.10">
    <property type="entry name" value="Lactate dehydrogenase/glycoside hydrolase, family 4, C-terminal"/>
    <property type="match status" value="1"/>
</dbReference>
<dbReference type="SUPFAM" id="SSF56327">
    <property type="entry name" value="LDH C-terminal domain-like"/>
    <property type="match status" value="1"/>
</dbReference>
<evidence type="ECO:0000256" key="1">
    <source>
        <dbReference type="ARBA" id="ARBA00010141"/>
    </source>
</evidence>
<evidence type="ECO:0000256" key="3">
    <source>
        <dbReference type="ARBA" id="ARBA00022801"/>
    </source>
</evidence>
<evidence type="ECO:0000313" key="12">
    <source>
        <dbReference type="EMBL" id="TXN30928.1"/>
    </source>
</evidence>
<dbReference type="GO" id="GO:0016616">
    <property type="term" value="F:oxidoreductase activity, acting on the CH-OH group of donors, NAD or NADP as acceptor"/>
    <property type="evidence" value="ECO:0007669"/>
    <property type="project" value="InterPro"/>
</dbReference>
<evidence type="ECO:0000256" key="4">
    <source>
        <dbReference type="ARBA" id="ARBA00023027"/>
    </source>
</evidence>
<evidence type="ECO:0000256" key="9">
    <source>
        <dbReference type="PIRSR" id="PIRSR601088-4"/>
    </source>
</evidence>
<dbReference type="SUPFAM" id="SSF51735">
    <property type="entry name" value="NAD(P)-binding Rossmann-fold domains"/>
    <property type="match status" value="1"/>
</dbReference>
<dbReference type="InterPro" id="IPR036291">
    <property type="entry name" value="NAD(P)-bd_dom_sf"/>
</dbReference>
<dbReference type="PANTHER" id="PTHR32092:SF5">
    <property type="entry name" value="6-PHOSPHO-BETA-GLUCOSIDASE"/>
    <property type="match status" value="1"/>
</dbReference>
<protein>
    <submittedName>
        <fullName evidence="12">6-phospho-beta-glucosidase</fullName>
    </submittedName>
</protein>
<organism evidence="12 13">
    <name type="scientific">Lacisediminihabitans profunda</name>
    <dbReference type="NCBI Taxonomy" id="2594790"/>
    <lineage>
        <taxon>Bacteria</taxon>
        <taxon>Bacillati</taxon>
        <taxon>Actinomycetota</taxon>
        <taxon>Actinomycetes</taxon>
        <taxon>Micrococcales</taxon>
        <taxon>Microbacteriaceae</taxon>
        <taxon>Lacisediminihabitans</taxon>
    </lineage>
</organism>
<evidence type="ECO:0000256" key="2">
    <source>
        <dbReference type="ARBA" id="ARBA00022723"/>
    </source>
</evidence>
<keyword evidence="6 10" id="KW-0326">Glycosidase</keyword>
<dbReference type="AlphaFoldDB" id="A0A5C8UTI6"/>
<keyword evidence="8" id="KW-0408">Iron</keyword>
<comment type="cofactor">
    <cofactor evidence="10">
        <name>NAD(+)</name>
        <dbReference type="ChEBI" id="CHEBI:57540"/>
    </cofactor>
    <text evidence="10">Binds 1 NAD(+) per subunit.</text>
</comment>
<comment type="similarity">
    <text evidence="1 10">Belongs to the glycosyl hydrolase 4 family.</text>
</comment>
<comment type="caution">
    <text evidence="12">The sequence shown here is derived from an EMBL/GenBank/DDBJ whole genome shotgun (WGS) entry which is preliminary data.</text>
</comment>
<dbReference type="Pfam" id="PF11975">
    <property type="entry name" value="Glyco_hydro_4C"/>
    <property type="match status" value="1"/>
</dbReference>
<feature type="domain" description="Glycosyl hydrolase family 4 C-terminal" evidence="11">
    <location>
        <begin position="191"/>
        <end position="394"/>
    </location>
</feature>
<feature type="binding site" evidence="8">
    <location>
        <position position="195"/>
    </location>
    <ligand>
        <name>Mn(2+)</name>
        <dbReference type="ChEBI" id="CHEBI:29035"/>
    </ligand>
</feature>
<name>A0A5C8UTI6_9MICO</name>
<accession>A0A5C8UTI6</accession>
<feature type="binding site" evidence="7">
    <location>
        <position position="90"/>
    </location>
    <ligand>
        <name>substrate</name>
    </ligand>
</feature>
<dbReference type="Gene3D" id="3.40.50.720">
    <property type="entry name" value="NAD(P)-binding Rossmann-like Domain"/>
    <property type="match status" value="1"/>
</dbReference>
<keyword evidence="4 10" id="KW-0520">NAD</keyword>
<keyword evidence="8" id="KW-0170">Cobalt</keyword>
<feature type="binding site" evidence="7">
    <location>
        <position position="145"/>
    </location>
    <ligand>
        <name>substrate</name>
    </ligand>
</feature>
<dbReference type="GO" id="GO:0005975">
    <property type="term" value="P:carbohydrate metabolic process"/>
    <property type="evidence" value="ECO:0007669"/>
    <property type="project" value="InterPro"/>
</dbReference>
<dbReference type="InterPro" id="IPR001088">
    <property type="entry name" value="Glyco_hydro_4"/>
</dbReference>
<gene>
    <name evidence="12" type="ORF">FVP33_04815</name>
</gene>
<feature type="binding site" evidence="8">
    <location>
        <position position="165"/>
    </location>
    <ligand>
        <name>Mn(2+)</name>
        <dbReference type="ChEBI" id="CHEBI:29035"/>
    </ligand>
</feature>